<dbReference type="AlphaFoldDB" id="A0AAP0RZD6"/>
<feature type="compositionally biased region" description="Polar residues" evidence="6">
    <location>
        <begin position="80"/>
        <end position="96"/>
    </location>
</feature>
<evidence type="ECO:0000256" key="1">
    <source>
        <dbReference type="ARBA" id="ARBA00004123"/>
    </source>
</evidence>
<protein>
    <submittedName>
        <fullName evidence="7">Uncharacterized protein</fullName>
    </submittedName>
</protein>
<proteinExistence type="predicted"/>
<dbReference type="Gene3D" id="1.25.40.10">
    <property type="entry name" value="Tetratricopeptide repeat domain"/>
    <property type="match status" value="1"/>
</dbReference>
<gene>
    <name evidence="7" type="ORF">L1049_015341</name>
</gene>
<dbReference type="GO" id="GO:0006397">
    <property type="term" value="P:mRNA processing"/>
    <property type="evidence" value="ECO:0007669"/>
    <property type="project" value="UniProtKB-KW"/>
</dbReference>
<dbReference type="PANTHER" id="PTHR17204:SF25">
    <property type="entry name" value="RRM DOMAIN-CONTAINING PROTEIN"/>
    <property type="match status" value="1"/>
</dbReference>
<dbReference type="PANTHER" id="PTHR17204">
    <property type="entry name" value="PRE-MRNA PROCESSING PROTEIN PRP39-RELATED"/>
    <property type="match status" value="1"/>
</dbReference>
<keyword evidence="4" id="KW-0508">mRNA splicing</keyword>
<keyword evidence="8" id="KW-1185">Reference proteome</keyword>
<evidence type="ECO:0000256" key="4">
    <source>
        <dbReference type="ARBA" id="ARBA00023187"/>
    </source>
</evidence>
<evidence type="ECO:0000313" key="7">
    <source>
        <dbReference type="EMBL" id="KAK9286933.1"/>
    </source>
</evidence>
<evidence type="ECO:0000256" key="3">
    <source>
        <dbReference type="ARBA" id="ARBA00022737"/>
    </source>
</evidence>
<feature type="compositionally biased region" description="Basic and acidic residues" evidence="6">
    <location>
        <begin position="121"/>
        <end position="143"/>
    </location>
</feature>
<keyword evidence="2" id="KW-0507">mRNA processing</keyword>
<feature type="region of interest" description="Disordered" evidence="6">
    <location>
        <begin position="80"/>
        <end position="143"/>
    </location>
</feature>
<dbReference type="Proteomes" id="UP001415857">
    <property type="component" value="Unassembled WGS sequence"/>
</dbReference>
<evidence type="ECO:0000256" key="5">
    <source>
        <dbReference type="ARBA" id="ARBA00023242"/>
    </source>
</evidence>
<keyword evidence="3" id="KW-0677">Repeat</keyword>
<sequence>MLEAWQGYITMEIEMGHINEARSIYKRCYSKRFFGTGSEDICNSWLRFEREFGTLEDFDHAVQKVTPRLEELQLFRIQQESKGVAGSTDQKQNPNKKISREKRKPDSKATDEQPPAKRQKDRAQDLKKAYGKDKAQAQKSVESNKVEDIKAKVEIGESTTEQEIKDSTPKKTKPYTDQCTAFISNLGFQASSLNPCLSFSSLPSKGLEAHACMYSANTQRQIGINLGKIRSYDANINKFCRQILNIFVISSVMSVVSSLFEY</sequence>
<reference evidence="7 8" key="1">
    <citation type="journal article" date="2024" name="Plant J.">
        <title>Genome sequences and population genomics reveal climatic adaptation and genomic divergence between two closely related sweetgum species.</title>
        <authorList>
            <person name="Xu W.Q."/>
            <person name="Ren C.Q."/>
            <person name="Zhang X.Y."/>
            <person name="Comes H.P."/>
            <person name="Liu X.H."/>
            <person name="Li Y.G."/>
            <person name="Kettle C.J."/>
            <person name="Jalonen R."/>
            <person name="Gaisberger H."/>
            <person name="Ma Y.Z."/>
            <person name="Qiu Y.X."/>
        </authorList>
    </citation>
    <scope>NUCLEOTIDE SEQUENCE [LARGE SCALE GENOMIC DNA]</scope>
    <source>
        <strain evidence="7">Hangzhou</strain>
    </source>
</reference>
<evidence type="ECO:0000313" key="8">
    <source>
        <dbReference type="Proteomes" id="UP001415857"/>
    </source>
</evidence>
<comment type="subcellular location">
    <subcellularLocation>
        <location evidence="1">Nucleus</location>
    </subcellularLocation>
</comment>
<evidence type="ECO:0000256" key="6">
    <source>
        <dbReference type="SAM" id="MobiDB-lite"/>
    </source>
</evidence>
<feature type="compositionally biased region" description="Basic and acidic residues" evidence="6">
    <location>
        <begin position="103"/>
        <end position="115"/>
    </location>
</feature>
<dbReference type="EMBL" id="JBBPBK010000004">
    <property type="protein sequence ID" value="KAK9286933.1"/>
    <property type="molecule type" value="Genomic_DNA"/>
</dbReference>
<organism evidence="7 8">
    <name type="scientific">Liquidambar formosana</name>
    <name type="common">Formosan gum</name>
    <dbReference type="NCBI Taxonomy" id="63359"/>
    <lineage>
        <taxon>Eukaryota</taxon>
        <taxon>Viridiplantae</taxon>
        <taxon>Streptophyta</taxon>
        <taxon>Embryophyta</taxon>
        <taxon>Tracheophyta</taxon>
        <taxon>Spermatophyta</taxon>
        <taxon>Magnoliopsida</taxon>
        <taxon>eudicotyledons</taxon>
        <taxon>Gunneridae</taxon>
        <taxon>Pentapetalae</taxon>
        <taxon>Saxifragales</taxon>
        <taxon>Altingiaceae</taxon>
        <taxon>Liquidambar</taxon>
    </lineage>
</organism>
<dbReference type="GO" id="GO:0005634">
    <property type="term" value="C:nucleus"/>
    <property type="evidence" value="ECO:0007669"/>
    <property type="project" value="UniProtKB-SubCell"/>
</dbReference>
<dbReference type="SUPFAM" id="SSF48452">
    <property type="entry name" value="TPR-like"/>
    <property type="match status" value="1"/>
</dbReference>
<keyword evidence="5" id="KW-0539">Nucleus</keyword>
<name>A0AAP0RZD6_LIQFO</name>
<comment type="caution">
    <text evidence="7">The sequence shown here is derived from an EMBL/GenBank/DDBJ whole genome shotgun (WGS) entry which is preliminary data.</text>
</comment>
<dbReference type="GO" id="GO:0008380">
    <property type="term" value="P:RNA splicing"/>
    <property type="evidence" value="ECO:0007669"/>
    <property type="project" value="UniProtKB-KW"/>
</dbReference>
<evidence type="ECO:0000256" key="2">
    <source>
        <dbReference type="ARBA" id="ARBA00022664"/>
    </source>
</evidence>
<dbReference type="InterPro" id="IPR011990">
    <property type="entry name" value="TPR-like_helical_dom_sf"/>
</dbReference>
<accession>A0AAP0RZD6</accession>